<reference evidence="1 4" key="2">
    <citation type="submission" date="2020-07" db="EMBL/GenBank/DDBJ databases">
        <authorList>
            <person name="Feng H."/>
        </authorList>
    </citation>
    <scope>NUCLEOTIDE SEQUENCE [LARGE SCALE GENOMIC DNA]</scope>
    <source>
        <strain evidence="4">s-12</strain>
        <strain evidence="1">S-12</strain>
    </source>
</reference>
<dbReference type="Pfam" id="PF02283">
    <property type="entry name" value="CobU"/>
    <property type="match status" value="1"/>
</dbReference>
<dbReference type="Gene3D" id="3.40.50.300">
    <property type="entry name" value="P-loop containing nucleotide triphosphate hydrolases"/>
    <property type="match status" value="1"/>
</dbReference>
<keyword evidence="1" id="KW-0808">Transferase</keyword>
<comment type="caution">
    <text evidence="2">The sequence shown here is derived from an EMBL/GenBank/DDBJ whole genome shotgun (WGS) entry which is preliminary data.</text>
</comment>
<keyword evidence="3" id="KW-1185">Reference proteome</keyword>
<dbReference type="InterPro" id="IPR027417">
    <property type="entry name" value="P-loop_NTPase"/>
</dbReference>
<name>A0A6B3W043_9BACI</name>
<proteinExistence type="predicted"/>
<dbReference type="InterPro" id="IPR003203">
    <property type="entry name" value="CobU/CobP"/>
</dbReference>
<dbReference type="EMBL" id="JACEIO010000012">
    <property type="protein sequence ID" value="MBA4536849.1"/>
    <property type="molecule type" value="Genomic_DNA"/>
</dbReference>
<evidence type="ECO:0000313" key="3">
    <source>
        <dbReference type="Proteomes" id="UP000472971"/>
    </source>
</evidence>
<gene>
    <name evidence="2" type="ORF">G4D64_06735</name>
    <name evidence="1" type="ORF">H1Z61_06770</name>
</gene>
<evidence type="ECO:0000313" key="1">
    <source>
        <dbReference type="EMBL" id="MBA4536849.1"/>
    </source>
</evidence>
<organism evidence="2 3">
    <name type="scientific">Bacillus aquiflavi</name>
    <dbReference type="NCBI Taxonomy" id="2672567"/>
    <lineage>
        <taxon>Bacteria</taxon>
        <taxon>Bacillati</taxon>
        <taxon>Bacillota</taxon>
        <taxon>Bacilli</taxon>
        <taxon>Bacillales</taxon>
        <taxon>Bacillaceae</taxon>
        <taxon>Bacillus</taxon>
    </lineage>
</organism>
<dbReference type="EMBL" id="JAAIWN010000012">
    <property type="protein sequence ID" value="NEY81216.1"/>
    <property type="molecule type" value="Genomic_DNA"/>
</dbReference>
<protein>
    <submittedName>
        <fullName evidence="1">Bifunctional adenosylcobinamide kinase/adenosylcobinamide-phosphate guanylyltransferase</fullName>
    </submittedName>
</protein>
<dbReference type="RefSeq" id="WP_163241447.1">
    <property type="nucleotide sequence ID" value="NZ_CP082780.1"/>
</dbReference>
<accession>A0A6B3W043</accession>
<evidence type="ECO:0000313" key="4">
    <source>
        <dbReference type="Proteomes" id="UP000570010"/>
    </source>
</evidence>
<dbReference type="GO" id="GO:0009236">
    <property type="term" value="P:cobalamin biosynthetic process"/>
    <property type="evidence" value="ECO:0007669"/>
    <property type="project" value="UniProtKB-UniPathway"/>
</dbReference>
<dbReference type="GO" id="GO:0016779">
    <property type="term" value="F:nucleotidyltransferase activity"/>
    <property type="evidence" value="ECO:0007669"/>
    <property type="project" value="UniProtKB-KW"/>
</dbReference>
<dbReference type="Proteomes" id="UP000570010">
    <property type="component" value="Unassembled WGS sequence"/>
</dbReference>
<sequence>MHFVTGGAFNGKRKWVEERYRLKEHQHYKWISAYELEACPESVFWDVEQFLILEGVEQWIKKLVEKYKDIETCRQKWHYFLQGWIDLEAQKQDRTLIIIGSDITKGIVPVQQVDRRWRDVTGWAFQDAANVAERVDVIWYGLATNLK</sequence>
<evidence type="ECO:0000313" key="2">
    <source>
        <dbReference type="EMBL" id="NEY81216.1"/>
    </source>
</evidence>
<reference evidence="2 3" key="1">
    <citation type="submission" date="2020-02" db="EMBL/GenBank/DDBJ databases">
        <title>Bacillus aquiflavi sp. nov., isolated from yellow water of strong flavor Chinese baijiu in Yibin region of China.</title>
        <authorList>
            <person name="Xie J."/>
        </authorList>
    </citation>
    <scope>NUCLEOTIDE SEQUENCE [LARGE SCALE GENOMIC DNA]</scope>
    <source>
        <strain evidence="2 3">3H-10</strain>
    </source>
</reference>
<keyword evidence="1" id="KW-0548">Nucleotidyltransferase</keyword>
<keyword evidence="1" id="KW-0418">Kinase</keyword>
<dbReference type="GO" id="GO:0043752">
    <property type="term" value="F:adenosylcobinamide kinase activity"/>
    <property type="evidence" value="ECO:0007669"/>
    <property type="project" value="InterPro"/>
</dbReference>
<dbReference type="Proteomes" id="UP000472971">
    <property type="component" value="Unassembled WGS sequence"/>
</dbReference>
<dbReference type="UniPathway" id="UPA00148">
    <property type="reaction ID" value="UER00236"/>
</dbReference>
<dbReference type="AlphaFoldDB" id="A0A6B3W043"/>
<dbReference type="GO" id="GO:0000166">
    <property type="term" value="F:nucleotide binding"/>
    <property type="evidence" value="ECO:0007669"/>
    <property type="project" value="InterPro"/>
</dbReference>
<dbReference type="SUPFAM" id="SSF52540">
    <property type="entry name" value="P-loop containing nucleoside triphosphate hydrolases"/>
    <property type="match status" value="1"/>
</dbReference>